<reference evidence="1" key="2">
    <citation type="submission" date="2017-10" db="EMBL/GenBank/DDBJ databases">
        <title>Ladona fulva Genome sequencing and assembly.</title>
        <authorList>
            <person name="Murali S."/>
            <person name="Richards S."/>
            <person name="Bandaranaike D."/>
            <person name="Bellair M."/>
            <person name="Blankenburg K."/>
            <person name="Chao H."/>
            <person name="Dinh H."/>
            <person name="Doddapaneni H."/>
            <person name="Dugan-Rocha S."/>
            <person name="Elkadiri S."/>
            <person name="Gnanaolivu R."/>
            <person name="Hernandez B."/>
            <person name="Skinner E."/>
            <person name="Javaid M."/>
            <person name="Lee S."/>
            <person name="Li M."/>
            <person name="Ming W."/>
            <person name="Munidasa M."/>
            <person name="Muniz J."/>
            <person name="Nguyen L."/>
            <person name="Hughes D."/>
            <person name="Osuji N."/>
            <person name="Pu L.-L."/>
            <person name="Puazo M."/>
            <person name="Qu C."/>
            <person name="Quiroz J."/>
            <person name="Raj R."/>
            <person name="Weissenberger G."/>
            <person name="Xin Y."/>
            <person name="Zou X."/>
            <person name="Han Y."/>
            <person name="Worley K."/>
            <person name="Muzny D."/>
            <person name="Gibbs R."/>
        </authorList>
    </citation>
    <scope>NUCLEOTIDE SEQUENCE</scope>
    <source>
        <strain evidence="1">Sampled in the wild</strain>
    </source>
</reference>
<sequence>MRLRWRSSETRIHSLKDVIGNLLKVIDIVLSNHSHDATFSAFRVHVGKPIGNKPNARSTLAILDKLELESGEGARSEEEEARRFGFEEAYHEGRLTRWQRLKPRIWALFDEPHSSHAAKCATGDEILNCM</sequence>
<dbReference type="EMBL" id="KZ308567">
    <property type="protein sequence ID" value="KAG8231662.1"/>
    <property type="molecule type" value="Genomic_DNA"/>
</dbReference>
<evidence type="ECO:0000313" key="2">
    <source>
        <dbReference type="Proteomes" id="UP000792457"/>
    </source>
</evidence>
<name>A0A8K0KAZ5_LADFU</name>
<comment type="caution">
    <text evidence="1">The sequence shown here is derived from an EMBL/GenBank/DDBJ whole genome shotgun (WGS) entry which is preliminary data.</text>
</comment>
<dbReference type="AlphaFoldDB" id="A0A8K0KAZ5"/>
<protein>
    <submittedName>
        <fullName evidence="1">Uncharacterized protein</fullName>
    </submittedName>
</protein>
<dbReference type="OrthoDB" id="10025005at2759"/>
<keyword evidence="2" id="KW-1185">Reference proteome</keyword>
<dbReference type="Proteomes" id="UP000792457">
    <property type="component" value="Unassembled WGS sequence"/>
</dbReference>
<gene>
    <name evidence="1" type="ORF">J437_LFUL011607</name>
</gene>
<reference evidence="1" key="1">
    <citation type="submission" date="2013-04" db="EMBL/GenBank/DDBJ databases">
        <authorList>
            <person name="Qu J."/>
            <person name="Murali S.C."/>
            <person name="Bandaranaike D."/>
            <person name="Bellair M."/>
            <person name="Blankenburg K."/>
            <person name="Chao H."/>
            <person name="Dinh H."/>
            <person name="Doddapaneni H."/>
            <person name="Downs B."/>
            <person name="Dugan-Rocha S."/>
            <person name="Elkadiri S."/>
            <person name="Gnanaolivu R.D."/>
            <person name="Hernandez B."/>
            <person name="Javaid M."/>
            <person name="Jayaseelan J.C."/>
            <person name="Lee S."/>
            <person name="Li M."/>
            <person name="Ming W."/>
            <person name="Munidasa M."/>
            <person name="Muniz J."/>
            <person name="Nguyen L."/>
            <person name="Ongeri F."/>
            <person name="Osuji N."/>
            <person name="Pu L.-L."/>
            <person name="Puazo M."/>
            <person name="Qu C."/>
            <person name="Quiroz J."/>
            <person name="Raj R."/>
            <person name="Weissenberger G."/>
            <person name="Xin Y."/>
            <person name="Zou X."/>
            <person name="Han Y."/>
            <person name="Richards S."/>
            <person name="Worley K."/>
            <person name="Muzny D."/>
            <person name="Gibbs R."/>
        </authorList>
    </citation>
    <scope>NUCLEOTIDE SEQUENCE</scope>
    <source>
        <strain evidence="1">Sampled in the wild</strain>
    </source>
</reference>
<organism evidence="1 2">
    <name type="scientific">Ladona fulva</name>
    <name type="common">Scarce chaser dragonfly</name>
    <name type="synonym">Libellula fulva</name>
    <dbReference type="NCBI Taxonomy" id="123851"/>
    <lineage>
        <taxon>Eukaryota</taxon>
        <taxon>Metazoa</taxon>
        <taxon>Ecdysozoa</taxon>
        <taxon>Arthropoda</taxon>
        <taxon>Hexapoda</taxon>
        <taxon>Insecta</taxon>
        <taxon>Pterygota</taxon>
        <taxon>Palaeoptera</taxon>
        <taxon>Odonata</taxon>
        <taxon>Epiprocta</taxon>
        <taxon>Anisoptera</taxon>
        <taxon>Libelluloidea</taxon>
        <taxon>Libellulidae</taxon>
        <taxon>Ladona</taxon>
    </lineage>
</organism>
<proteinExistence type="predicted"/>
<accession>A0A8K0KAZ5</accession>
<evidence type="ECO:0000313" key="1">
    <source>
        <dbReference type="EMBL" id="KAG8231662.1"/>
    </source>
</evidence>